<keyword evidence="1" id="KW-1003">Cell membrane</keyword>
<sequence length="306" mass="35326">MEIYVDAVWALNFCLDFMLLLLTKALARDDTKTRRVILGAFIASLIVPITLFYPNSFITSLIGKIIYSLLIIFCSFGFITIYRFSKLVLLFYFTTFAIGGGLVGLHFLFSNPISMSSSGFITYNNGYGDPVSWLFVFIGFPCVWYFTKKRMDKHASEKIRYDQLYSVSIKMKDKSFSTMGYIDSGNQLVDPLSKKPVIICDQIFLKKWFTEEEWLSLKNAYETFDMEKIPKDWESSIQVLPYQGVQGNNMFLFALRPEHLIVYYGEQQIKTRKLLIGIQFAELTKDNSYHCLLHPQIIQLATINTA</sequence>
<dbReference type="Proteomes" id="UP000037854">
    <property type="component" value="Unassembled WGS sequence"/>
</dbReference>
<evidence type="ECO:0000313" key="4">
    <source>
        <dbReference type="Proteomes" id="UP000037854"/>
    </source>
</evidence>
<comment type="subunit">
    <text evidence="1">Self-associates. Interacts with SigE. Interacts with SpoIIR.</text>
</comment>
<accession>A0ABR5MLY6</accession>
<name>A0ABR5MLY6_9BACI</name>
<dbReference type="EMBL" id="LGTK01000008">
    <property type="protein sequence ID" value="KPH77176.1"/>
    <property type="molecule type" value="Genomic_DNA"/>
</dbReference>
<feature type="transmembrane region" description="Helical" evidence="2">
    <location>
        <begin position="89"/>
        <end position="110"/>
    </location>
</feature>
<gene>
    <name evidence="3" type="ORF">AFL42_03945</name>
</gene>
<comment type="similarity">
    <text evidence="1">Belongs to the peptidase U4 family.</text>
</comment>
<feature type="transmembrane region" description="Helical" evidence="2">
    <location>
        <begin position="6"/>
        <end position="23"/>
    </location>
</feature>
<evidence type="ECO:0000256" key="2">
    <source>
        <dbReference type="SAM" id="Phobius"/>
    </source>
</evidence>
<keyword evidence="2" id="KW-0812">Transmembrane</keyword>
<dbReference type="InterPro" id="IPR005081">
    <property type="entry name" value="SpoIIGA"/>
</dbReference>
<keyword evidence="2" id="KW-1133">Transmembrane helix</keyword>
<comment type="function">
    <text evidence="1">Probable aspartic protease that is responsible for the proteolytic cleavage of the RNA polymerase sigma E factor (SigE/spoIIGB) to yield the active peptide in the mother cell during sporulation. Responds to a signal from the forespore that is triggered by the extracellular signal protein SpoIIR.</text>
</comment>
<feature type="transmembrane region" description="Helical" evidence="2">
    <location>
        <begin position="130"/>
        <end position="147"/>
    </location>
</feature>
<comment type="subcellular location">
    <subcellularLocation>
        <location evidence="1">Cell membrane</location>
    </subcellularLocation>
</comment>
<dbReference type="EC" id="3.4.23.-" evidence="1"/>
<feature type="transmembrane region" description="Helical" evidence="2">
    <location>
        <begin position="65"/>
        <end position="82"/>
    </location>
</feature>
<dbReference type="NCBIfam" id="TIGR02854">
    <property type="entry name" value="spore_II_GA"/>
    <property type="match status" value="1"/>
</dbReference>
<evidence type="ECO:0000313" key="3">
    <source>
        <dbReference type="EMBL" id="KPH77176.1"/>
    </source>
</evidence>
<protein>
    <recommendedName>
        <fullName evidence="1">Sporulation sigma-E factor-processing peptidase</fullName>
        <ecNumber evidence="1">3.4.23.-</ecNumber>
    </recommendedName>
    <alternativeName>
        <fullName evidence="1">Membrane-associated aspartic protease</fullName>
    </alternativeName>
    <alternativeName>
        <fullName evidence="1">Stage II sporulation protein GA</fullName>
    </alternativeName>
</protein>
<keyword evidence="1" id="KW-0749">Sporulation</keyword>
<feature type="transmembrane region" description="Helical" evidence="2">
    <location>
        <begin position="35"/>
        <end position="53"/>
    </location>
</feature>
<keyword evidence="1" id="KW-0645">Protease</keyword>
<dbReference type="RefSeq" id="WP_047186359.1">
    <property type="nucleotide sequence ID" value="NZ_JAHHXM010000005.1"/>
</dbReference>
<dbReference type="PIRSF" id="PIRSF018571">
    <property type="entry name" value="SpoIIGA"/>
    <property type="match status" value="1"/>
</dbReference>
<organism evidence="3 4">
    <name type="scientific">Oceanobacillus caeni</name>
    <dbReference type="NCBI Taxonomy" id="405946"/>
    <lineage>
        <taxon>Bacteria</taxon>
        <taxon>Bacillati</taxon>
        <taxon>Bacillota</taxon>
        <taxon>Bacilli</taxon>
        <taxon>Bacillales</taxon>
        <taxon>Bacillaceae</taxon>
        <taxon>Oceanobacillus</taxon>
    </lineage>
</organism>
<keyword evidence="1" id="KW-0378">Hydrolase</keyword>
<keyword evidence="1" id="KW-0064">Aspartyl protease</keyword>
<dbReference type="Pfam" id="PF03419">
    <property type="entry name" value="Peptidase_U4"/>
    <property type="match status" value="1"/>
</dbReference>
<reference evidence="3 4" key="1">
    <citation type="submission" date="2015-07" db="EMBL/GenBank/DDBJ databases">
        <title>High-quality draft genome sequence of Oceanobacillus caeni HM6, a bacillus isolated from a human feces.</title>
        <authorList>
            <person name="Kumar J."/>
            <person name="Verma M.K."/>
            <person name="Pandey R."/>
            <person name="Bhambi M."/>
            <person name="Chauhan N."/>
        </authorList>
    </citation>
    <scope>NUCLEOTIDE SEQUENCE [LARGE SCALE GENOMIC DNA]</scope>
    <source>
        <strain evidence="3 4">HM6</strain>
    </source>
</reference>
<comment type="caution">
    <text evidence="3">The sequence shown here is derived from an EMBL/GenBank/DDBJ whole genome shotgun (WGS) entry which is preliminary data.</text>
</comment>
<keyword evidence="4" id="KW-1185">Reference proteome</keyword>
<keyword evidence="1 2" id="KW-0472">Membrane</keyword>
<proteinExistence type="inferred from homology"/>
<evidence type="ECO:0000256" key="1">
    <source>
        <dbReference type="PIRNR" id="PIRNR018571"/>
    </source>
</evidence>